<dbReference type="SUPFAM" id="SSF54285">
    <property type="entry name" value="MoaD/ThiS"/>
    <property type="match status" value="1"/>
</dbReference>
<dbReference type="InterPro" id="IPR010035">
    <property type="entry name" value="Thi_S"/>
</dbReference>
<dbReference type="InterPro" id="IPR003749">
    <property type="entry name" value="ThiS/MoaD-like"/>
</dbReference>
<gene>
    <name evidence="1" type="ORF">A2519_18170</name>
</gene>
<dbReference type="AlphaFoldDB" id="A0A1F7FCV2"/>
<reference evidence="1 2" key="1">
    <citation type="journal article" date="2016" name="Nat. Commun.">
        <title>Thousands of microbial genomes shed light on interconnected biogeochemical processes in an aquifer system.</title>
        <authorList>
            <person name="Anantharaman K."/>
            <person name="Brown C.T."/>
            <person name="Hug L.A."/>
            <person name="Sharon I."/>
            <person name="Castelle C.J."/>
            <person name="Probst A.J."/>
            <person name="Thomas B.C."/>
            <person name="Singh A."/>
            <person name="Wilkins M.J."/>
            <person name="Karaoz U."/>
            <person name="Brodie E.L."/>
            <person name="Williams K.H."/>
            <person name="Hubbard S.S."/>
            <person name="Banfield J.F."/>
        </authorList>
    </citation>
    <scope>NUCLEOTIDE SEQUENCE [LARGE SCALE GENOMIC DNA]</scope>
</reference>
<protein>
    <submittedName>
        <fullName evidence="1">Thiamine biosynthesis protein ThiS</fullName>
    </submittedName>
</protein>
<dbReference type="Proteomes" id="UP000179243">
    <property type="component" value="Unassembled WGS sequence"/>
</dbReference>
<dbReference type="CDD" id="cd00565">
    <property type="entry name" value="Ubl_ThiS"/>
    <property type="match status" value="1"/>
</dbReference>
<name>A0A1F7FCV2_UNCRA</name>
<dbReference type="PANTHER" id="PTHR34472:SF1">
    <property type="entry name" value="SULFUR CARRIER PROTEIN THIS"/>
    <property type="match status" value="1"/>
</dbReference>
<dbReference type="EMBL" id="MFYX01000074">
    <property type="protein sequence ID" value="OGK04286.1"/>
    <property type="molecule type" value="Genomic_DNA"/>
</dbReference>
<comment type="caution">
    <text evidence="1">The sequence shown here is derived from an EMBL/GenBank/DDBJ whole genome shotgun (WGS) entry which is preliminary data.</text>
</comment>
<organism evidence="1 2">
    <name type="scientific">Candidatus Raymondbacteria bacterium RIFOXYD12_FULL_49_13</name>
    <dbReference type="NCBI Taxonomy" id="1817890"/>
    <lineage>
        <taxon>Bacteria</taxon>
        <taxon>Raymondiibacteriota</taxon>
    </lineage>
</organism>
<dbReference type="Pfam" id="PF02597">
    <property type="entry name" value="ThiS"/>
    <property type="match status" value="1"/>
</dbReference>
<dbReference type="PANTHER" id="PTHR34472">
    <property type="entry name" value="SULFUR CARRIER PROTEIN THIS"/>
    <property type="match status" value="1"/>
</dbReference>
<dbReference type="InterPro" id="IPR016155">
    <property type="entry name" value="Mopterin_synth/thiamin_S_b"/>
</dbReference>
<evidence type="ECO:0000313" key="2">
    <source>
        <dbReference type="Proteomes" id="UP000179243"/>
    </source>
</evidence>
<evidence type="ECO:0000313" key="1">
    <source>
        <dbReference type="EMBL" id="OGK04286.1"/>
    </source>
</evidence>
<dbReference type="NCBIfam" id="TIGR01683">
    <property type="entry name" value="thiS"/>
    <property type="match status" value="1"/>
</dbReference>
<sequence>MTIQLNGKIESIAEGTSVSALLALKSIVPAHVVVEKNSVIVARDAYPITILNTGDTLELLRFVGGG</sequence>
<proteinExistence type="predicted"/>
<dbReference type="InterPro" id="IPR012675">
    <property type="entry name" value="Beta-grasp_dom_sf"/>
</dbReference>
<accession>A0A1F7FCV2</accession>
<dbReference type="Gene3D" id="3.10.20.30">
    <property type="match status" value="1"/>
</dbReference>